<protein>
    <submittedName>
        <fullName evidence="2">Uncharacterized protein</fullName>
    </submittedName>
</protein>
<feature type="compositionally biased region" description="Basic and acidic residues" evidence="1">
    <location>
        <begin position="69"/>
        <end position="82"/>
    </location>
</feature>
<accession>A0ABU6W8A1</accession>
<dbReference type="Proteomes" id="UP001341840">
    <property type="component" value="Unassembled WGS sequence"/>
</dbReference>
<comment type="caution">
    <text evidence="2">The sequence shown here is derived from an EMBL/GenBank/DDBJ whole genome shotgun (WGS) entry which is preliminary data.</text>
</comment>
<evidence type="ECO:0000313" key="3">
    <source>
        <dbReference type="Proteomes" id="UP001341840"/>
    </source>
</evidence>
<gene>
    <name evidence="2" type="ORF">PIB30_026307</name>
</gene>
<feature type="region of interest" description="Disordered" evidence="1">
    <location>
        <begin position="63"/>
        <end position="89"/>
    </location>
</feature>
<keyword evidence="3" id="KW-1185">Reference proteome</keyword>
<dbReference type="EMBL" id="JASCZI010181341">
    <property type="protein sequence ID" value="MED6182191.1"/>
    <property type="molecule type" value="Genomic_DNA"/>
</dbReference>
<evidence type="ECO:0000313" key="2">
    <source>
        <dbReference type="EMBL" id="MED6182191.1"/>
    </source>
</evidence>
<proteinExistence type="predicted"/>
<organism evidence="2 3">
    <name type="scientific">Stylosanthes scabra</name>
    <dbReference type="NCBI Taxonomy" id="79078"/>
    <lineage>
        <taxon>Eukaryota</taxon>
        <taxon>Viridiplantae</taxon>
        <taxon>Streptophyta</taxon>
        <taxon>Embryophyta</taxon>
        <taxon>Tracheophyta</taxon>
        <taxon>Spermatophyta</taxon>
        <taxon>Magnoliopsida</taxon>
        <taxon>eudicotyledons</taxon>
        <taxon>Gunneridae</taxon>
        <taxon>Pentapetalae</taxon>
        <taxon>rosids</taxon>
        <taxon>fabids</taxon>
        <taxon>Fabales</taxon>
        <taxon>Fabaceae</taxon>
        <taxon>Papilionoideae</taxon>
        <taxon>50 kb inversion clade</taxon>
        <taxon>dalbergioids sensu lato</taxon>
        <taxon>Dalbergieae</taxon>
        <taxon>Pterocarpus clade</taxon>
        <taxon>Stylosanthes</taxon>
    </lineage>
</organism>
<reference evidence="2 3" key="1">
    <citation type="journal article" date="2023" name="Plants (Basel)">
        <title>Bridging the Gap: Combining Genomics and Transcriptomics Approaches to Understand Stylosanthes scabra, an Orphan Legume from the Brazilian Caatinga.</title>
        <authorList>
            <person name="Ferreira-Neto J.R.C."/>
            <person name="da Silva M.D."/>
            <person name="Binneck E."/>
            <person name="de Melo N.F."/>
            <person name="da Silva R.H."/>
            <person name="de Melo A.L.T.M."/>
            <person name="Pandolfi V."/>
            <person name="Bustamante F.O."/>
            <person name="Brasileiro-Vidal A.C."/>
            <person name="Benko-Iseppon A.M."/>
        </authorList>
    </citation>
    <scope>NUCLEOTIDE SEQUENCE [LARGE SCALE GENOMIC DNA]</scope>
    <source>
        <tissue evidence="2">Leaves</tissue>
    </source>
</reference>
<name>A0ABU6W8A1_9FABA</name>
<evidence type="ECO:0000256" key="1">
    <source>
        <dbReference type="SAM" id="MobiDB-lite"/>
    </source>
</evidence>
<sequence>MVLLIKPLAGSIDLVSGPSPYELLSRQSELKEVSAEEQLDGLHAISETIPEFNLEDKVVLEEEGNDTSMGKEENTIEEHAVSKENSVTIQGQVEHDPNIEGCRKSNRMKVKSKRLEEIGI</sequence>